<evidence type="ECO:0000313" key="4">
    <source>
        <dbReference type="Proteomes" id="UP000269335"/>
    </source>
</evidence>
<dbReference type="EMBL" id="RBPJ01000013">
    <property type="protein sequence ID" value="RMO05124.1"/>
    <property type="molecule type" value="Genomic_DNA"/>
</dbReference>
<feature type="region of interest" description="Disordered" evidence="1">
    <location>
        <begin position="297"/>
        <end position="319"/>
    </location>
</feature>
<gene>
    <name evidence="3" type="ORF">ALQ51_00289</name>
    <name evidence="2" type="ORF">ALQ53_01431</name>
</gene>
<organism evidence="3 5">
    <name type="scientific">Pseudomonas cannabina</name>
    <dbReference type="NCBI Taxonomy" id="86840"/>
    <lineage>
        <taxon>Bacteria</taxon>
        <taxon>Pseudomonadati</taxon>
        <taxon>Pseudomonadota</taxon>
        <taxon>Gammaproteobacteria</taxon>
        <taxon>Pseudomonadales</taxon>
        <taxon>Pseudomonadaceae</taxon>
        <taxon>Pseudomonas</taxon>
    </lineage>
</organism>
<protein>
    <submittedName>
        <fullName evidence="3">Scaffold protein</fullName>
    </submittedName>
</protein>
<comment type="caution">
    <text evidence="3">The sequence shown here is derived from an EMBL/GenBank/DDBJ whole genome shotgun (WGS) entry which is preliminary data.</text>
</comment>
<evidence type="ECO:0000256" key="1">
    <source>
        <dbReference type="SAM" id="MobiDB-lite"/>
    </source>
</evidence>
<sequence length="319" mass="34486">MGPQLTDERISSMPRSLVSFWKRVATSGPTVDGRVITPQELRDIAETYSTATYTATIWSEHERWPGAYGTVFAVRLLEDVEGLAPGQVALEAQLKPNDKLLWLNDQGEKLFTSIEITPDFATTGKAYLTGLAVTDSPASLGTQELYFSRKTGKPVHYGAAVEIGPLKEEEPQGDVAKLFSLFTGLFKRFGIEEVPAETTPQTPTESKPPMDEATAKALQALIEQQLIVAAGIQALIDSFAEAPPEPDQAPIDDVQTAVDGIVATAEEEKQLSRKGPTNAAVLAGMTKLQAQFSALLDKPDGRHLSRTTGANDPKPKRVL</sequence>
<dbReference type="Pfam" id="PF05929">
    <property type="entry name" value="Phage_GPO"/>
    <property type="match status" value="1"/>
</dbReference>
<name>A0A3M3Q2K7_PSECA</name>
<accession>A0A3M3Q2K7</accession>
<evidence type="ECO:0000313" key="5">
    <source>
        <dbReference type="Proteomes" id="UP000270524"/>
    </source>
</evidence>
<evidence type="ECO:0000313" key="3">
    <source>
        <dbReference type="EMBL" id="RMO05124.1"/>
    </source>
</evidence>
<dbReference type="Proteomes" id="UP000269335">
    <property type="component" value="Unassembled WGS sequence"/>
</dbReference>
<evidence type="ECO:0000313" key="2">
    <source>
        <dbReference type="EMBL" id="RMN78460.1"/>
    </source>
</evidence>
<proteinExistence type="predicted"/>
<dbReference type="InterPro" id="IPR009228">
    <property type="entry name" value="Capsid_scaffold_GpO"/>
</dbReference>
<dbReference type="Proteomes" id="UP000270524">
    <property type="component" value="Unassembled WGS sequence"/>
</dbReference>
<dbReference type="AlphaFoldDB" id="A0A3M3Q2K7"/>
<reference evidence="4 5" key="1">
    <citation type="submission" date="2018-08" db="EMBL/GenBank/DDBJ databases">
        <title>Recombination of ecologically and evolutionarily significant loci maintains genetic cohesion in the Pseudomonas syringae species complex.</title>
        <authorList>
            <person name="Dillon M."/>
            <person name="Thakur S."/>
            <person name="Almeida R.N.D."/>
            <person name="Weir B.S."/>
            <person name="Guttman D.S."/>
        </authorList>
    </citation>
    <scope>NUCLEOTIDE SEQUENCE [LARGE SCALE GENOMIC DNA]</scope>
    <source>
        <strain evidence="2 4">ICMP 15201</strain>
        <strain evidence="3 5">ICMP 15203</strain>
    </source>
</reference>
<dbReference type="EMBL" id="RBPH01000205">
    <property type="protein sequence ID" value="RMN78460.1"/>
    <property type="molecule type" value="Genomic_DNA"/>
</dbReference>